<organism evidence="1 2">
    <name type="scientific">Thalictrum thalictroides</name>
    <name type="common">Rue-anemone</name>
    <name type="synonym">Anemone thalictroides</name>
    <dbReference type="NCBI Taxonomy" id="46969"/>
    <lineage>
        <taxon>Eukaryota</taxon>
        <taxon>Viridiplantae</taxon>
        <taxon>Streptophyta</taxon>
        <taxon>Embryophyta</taxon>
        <taxon>Tracheophyta</taxon>
        <taxon>Spermatophyta</taxon>
        <taxon>Magnoliopsida</taxon>
        <taxon>Ranunculales</taxon>
        <taxon>Ranunculaceae</taxon>
        <taxon>Thalictroideae</taxon>
        <taxon>Thalictrum</taxon>
    </lineage>
</organism>
<comment type="caution">
    <text evidence="1">The sequence shown here is derived from an EMBL/GenBank/DDBJ whole genome shotgun (WGS) entry which is preliminary data.</text>
</comment>
<accession>A0A7J6WUD1</accession>
<dbReference type="EMBL" id="JABWDY010010858">
    <property type="protein sequence ID" value="KAF5200338.1"/>
    <property type="molecule type" value="Genomic_DNA"/>
</dbReference>
<protein>
    <submittedName>
        <fullName evidence="1">Uncharacterized protein</fullName>
    </submittedName>
</protein>
<dbReference type="AlphaFoldDB" id="A0A7J6WUD1"/>
<gene>
    <name evidence="1" type="ORF">FRX31_010073</name>
</gene>
<evidence type="ECO:0000313" key="2">
    <source>
        <dbReference type="Proteomes" id="UP000554482"/>
    </source>
</evidence>
<sequence>MKFIGSSMRTVCVQKGSNIMHEHHKLSLPTRQHRMEILFYRGLCHQVLALEASFLLVKFVASLPICNSTYLTMGSKF</sequence>
<keyword evidence="2" id="KW-1185">Reference proteome</keyword>
<reference evidence="1 2" key="1">
    <citation type="submission" date="2020-06" db="EMBL/GenBank/DDBJ databases">
        <title>Transcriptomic and genomic resources for Thalictrum thalictroides and T. hernandezii: Facilitating candidate gene discovery in an emerging model plant lineage.</title>
        <authorList>
            <person name="Arias T."/>
            <person name="Riano-Pachon D.M."/>
            <person name="Di Stilio V.S."/>
        </authorList>
    </citation>
    <scope>NUCLEOTIDE SEQUENCE [LARGE SCALE GENOMIC DNA]</scope>
    <source>
        <strain evidence="2">cv. WT478/WT964</strain>
        <tissue evidence="1">Leaves</tissue>
    </source>
</reference>
<proteinExistence type="predicted"/>
<name>A0A7J6WUD1_THATH</name>
<evidence type="ECO:0000313" key="1">
    <source>
        <dbReference type="EMBL" id="KAF5200338.1"/>
    </source>
</evidence>
<dbReference type="Proteomes" id="UP000554482">
    <property type="component" value="Unassembled WGS sequence"/>
</dbReference>